<feature type="domain" description="N-acetyltransferase" evidence="4">
    <location>
        <begin position="7"/>
        <end position="166"/>
    </location>
</feature>
<sequence length="167" mass="18945">MTTANTYEIKPATEADIPDMLAMIKELAIYEKEPDAVVNTPEMMKENLFVKKYAEAFVARTPSGQAVGLALYFFTYSTWLGVPGLYLEDLYVVPEHRGGGLGKTLFGYLGEVAKERGCQRVEWRVLKWNTPSKDFYEKRLGSEPQSEWEGERLEGPEAIERLIALKN</sequence>
<dbReference type="CDD" id="cd04301">
    <property type="entry name" value="NAT_SF"/>
    <property type="match status" value="1"/>
</dbReference>
<accession>A0AAF0YFK5</accession>
<evidence type="ECO:0000313" key="6">
    <source>
        <dbReference type="Proteomes" id="UP000827549"/>
    </source>
</evidence>
<dbReference type="RefSeq" id="XP_062629712.1">
    <property type="nucleotide sequence ID" value="XM_062773728.1"/>
</dbReference>
<dbReference type="Gene3D" id="3.40.630.30">
    <property type="match status" value="1"/>
</dbReference>
<comment type="similarity">
    <text evidence="1">Belongs to the acetyltransferase family.</text>
</comment>
<dbReference type="PANTHER" id="PTHR10545">
    <property type="entry name" value="DIAMINE N-ACETYLTRANSFERASE"/>
    <property type="match status" value="1"/>
</dbReference>
<dbReference type="InterPro" id="IPR051016">
    <property type="entry name" value="Diverse_Substrate_AcTransf"/>
</dbReference>
<gene>
    <name evidence="5" type="primary">Sat1</name>
    <name evidence="5" type="ORF">LOC62_05G007207</name>
</gene>
<dbReference type="Proteomes" id="UP000827549">
    <property type="component" value="Chromosome 5"/>
</dbReference>
<dbReference type="AlphaFoldDB" id="A0AAF0YFK5"/>
<dbReference type="SUPFAM" id="SSF55729">
    <property type="entry name" value="Acyl-CoA N-acyltransferases (Nat)"/>
    <property type="match status" value="1"/>
</dbReference>
<dbReference type="PROSITE" id="PS51186">
    <property type="entry name" value="GNAT"/>
    <property type="match status" value="1"/>
</dbReference>
<evidence type="ECO:0000313" key="5">
    <source>
        <dbReference type="EMBL" id="WOO83686.1"/>
    </source>
</evidence>
<dbReference type="FunFam" id="3.40.630.30:FF:000064">
    <property type="entry name" value="GNAT family acetyltransferase"/>
    <property type="match status" value="1"/>
</dbReference>
<keyword evidence="3" id="KW-0012">Acyltransferase</keyword>
<dbReference type="GeneID" id="87810381"/>
<reference evidence="5" key="1">
    <citation type="submission" date="2023-10" db="EMBL/GenBank/DDBJ databases">
        <authorList>
            <person name="Noh H."/>
        </authorList>
    </citation>
    <scope>NUCLEOTIDE SEQUENCE</scope>
    <source>
        <strain evidence="5">DUCC4014</strain>
    </source>
</reference>
<dbReference type="Pfam" id="PF00583">
    <property type="entry name" value="Acetyltransf_1"/>
    <property type="match status" value="1"/>
</dbReference>
<organism evidence="5 6">
    <name type="scientific">Vanrija pseudolonga</name>
    <dbReference type="NCBI Taxonomy" id="143232"/>
    <lineage>
        <taxon>Eukaryota</taxon>
        <taxon>Fungi</taxon>
        <taxon>Dikarya</taxon>
        <taxon>Basidiomycota</taxon>
        <taxon>Agaricomycotina</taxon>
        <taxon>Tremellomycetes</taxon>
        <taxon>Trichosporonales</taxon>
        <taxon>Trichosporonaceae</taxon>
        <taxon>Vanrija</taxon>
    </lineage>
</organism>
<keyword evidence="2" id="KW-0808">Transferase</keyword>
<dbReference type="GO" id="GO:0008080">
    <property type="term" value="F:N-acetyltransferase activity"/>
    <property type="evidence" value="ECO:0007669"/>
    <property type="project" value="UniProtKB-ARBA"/>
</dbReference>
<evidence type="ECO:0000256" key="2">
    <source>
        <dbReference type="ARBA" id="ARBA00022679"/>
    </source>
</evidence>
<evidence type="ECO:0000256" key="1">
    <source>
        <dbReference type="ARBA" id="ARBA00008694"/>
    </source>
</evidence>
<name>A0AAF0YFK5_9TREE</name>
<dbReference type="InterPro" id="IPR016181">
    <property type="entry name" value="Acyl_CoA_acyltransferase"/>
</dbReference>
<dbReference type="InterPro" id="IPR000182">
    <property type="entry name" value="GNAT_dom"/>
</dbReference>
<protein>
    <submittedName>
        <fullName evidence="5">Diamine acetyltransferase 1</fullName>
    </submittedName>
</protein>
<evidence type="ECO:0000256" key="3">
    <source>
        <dbReference type="ARBA" id="ARBA00023315"/>
    </source>
</evidence>
<dbReference type="PANTHER" id="PTHR10545:SF29">
    <property type="entry name" value="GH14572P-RELATED"/>
    <property type="match status" value="1"/>
</dbReference>
<proteinExistence type="inferred from homology"/>
<evidence type="ECO:0000259" key="4">
    <source>
        <dbReference type="PROSITE" id="PS51186"/>
    </source>
</evidence>
<keyword evidence="6" id="KW-1185">Reference proteome</keyword>
<dbReference type="EMBL" id="CP086718">
    <property type="protein sequence ID" value="WOO83686.1"/>
    <property type="molecule type" value="Genomic_DNA"/>
</dbReference>